<feature type="compositionally biased region" description="Polar residues" evidence="4">
    <location>
        <begin position="741"/>
        <end position="755"/>
    </location>
</feature>
<dbReference type="OrthoDB" id="549805at2759"/>
<dbReference type="EMBL" id="BEGY01000054">
    <property type="protein sequence ID" value="GAX80608.1"/>
    <property type="molecule type" value="Genomic_DNA"/>
</dbReference>
<gene>
    <name evidence="5" type="ORF">CEUSTIGMA_g8043.t1</name>
</gene>
<keyword evidence="2" id="KW-0677">Repeat</keyword>
<evidence type="ECO:0000256" key="2">
    <source>
        <dbReference type="ARBA" id="ARBA00022737"/>
    </source>
</evidence>
<dbReference type="InterPro" id="IPR019775">
    <property type="entry name" value="WD40_repeat_CS"/>
</dbReference>
<keyword evidence="6" id="KW-1185">Reference proteome</keyword>
<accession>A0A250XC08</accession>
<dbReference type="PANTHER" id="PTHR19848">
    <property type="entry name" value="WD40 REPEAT PROTEIN"/>
    <property type="match status" value="1"/>
</dbReference>
<dbReference type="InterPro" id="IPR001680">
    <property type="entry name" value="WD40_rpt"/>
</dbReference>
<feature type="region of interest" description="Disordered" evidence="4">
    <location>
        <begin position="729"/>
        <end position="772"/>
    </location>
</feature>
<keyword evidence="1 3" id="KW-0853">WD repeat</keyword>
<feature type="compositionally biased region" description="Polar residues" evidence="4">
    <location>
        <begin position="958"/>
        <end position="972"/>
    </location>
</feature>
<feature type="compositionally biased region" description="Polar residues" evidence="4">
    <location>
        <begin position="1077"/>
        <end position="1089"/>
    </location>
</feature>
<evidence type="ECO:0000256" key="3">
    <source>
        <dbReference type="PROSITE-ProRule" id="PRU00221"/>
    </source>
</evidence>
<dbReference type="Proteomes" id="UP000232323">
    <property type="component" value="Unassembled WGS sequence"/>
</dbReference>
<organism evidence="5 6">
    <name type="scientific">Chlamydomonas eustigma</name>
    <dbReference type="NCBI Taxonomy" id="1157962"/>
    <lineage>
        <taxon>Eukaryota</taxon>
        <taxon>Viridiplantae</taxon>
        <taxon>Chlorophyta</taxon>
        <taxon>core chlorophytes</taxon>
        <taxon>Chlorophyceae</taxon>
        <taxon>CS clade</taxon>
        <taxon>Chlamydomonadales</taxon>
        <taxon>Chlamydomonadaceae</taxon>
        <taxon>Chlamydomonas</taxon>
    </lineage>
</organism>
<feature type="repeat" description="WD" evidence="3">
    <location>
        <begin position="125"/>
        <end position="164"/>
    </location>
</feature>
<dbReference type="SUPFAM" id="SSF50978">
    <property type="entry name" value="WD40 repeat-like"/>
    <property type="match status" value="1"/>
</dbReference>
<feature type="region of interest" description="Disordered" evidence="4">
    <location>
        <begin position="1077"/>
        <end position="1154"/>
    </location>
</feature>
<evidence type="ECO:0000313" key="5">
    <source>
        <dbReference type="EMBL" id="GAX80608.1"/>
    </source>
</evidence>
<feature type="compositionally biased region" description="Basic and acidic residues" evidence="4">
    <location>
        <begin position="1090"/>
        <end position="1103"/>
    </location>
</feature>
<dbReference type="PANTHER" id="PTHR19848:SF8">
    <property type="entry name" value="F-BOX AND WD REPEAT DOMAIN CONTAINING 7"/>
    <property type="match status" value="1"/>
</dbReference>
<dbReference type="PROSITE" id="PS50082">
    <property type="entry name" value="WD_REPEATS_2"/>
    <property type="match status" value="1"/>
</dbReference>
<evidence type="ECO:0000256" key="1">
    <source>
        <dbReference type="ARBA" id="ARBA00022574"/>
    </source>
</evidence>
<feature type="region of interest" description="Disordered" evidence="4">
    <location>
        <begin position="954"/>
        <end position="992"/>
    </location>
</feature>
<reference evidence="5 6" key="1">
    <citation type="submission" date="2017-08" db="EMBL/GenBank/DDBJ databases">
        <title>Acidophilic green algal genome provides insights into adaptation to an acidic environment.</title>
        <authorList>
            <person name="Hirooka S."/>
            <person name="Hirose Y."/>
            <person name="Kanesaki Y."/>
            <person name="Higuchi S."/>
            <person name="Fujiwara T."/>
            <person name="Onuma R."/>
            <person name="Era A."/>
            <person name="Ohbayashi R."/>
            <person name="Uzuka A."/>
            <person name="Nozaki H."/>
            <person name="Yoshikawa H."/>
            <person name="Miyagishima S.Y."/>
        </authorList>
    </citation>
    <scope>NUCLEOTIDE SEQUENCE [LARGE SCALE GENOMIC DNA]</scope>
    <source>
        <strain evidence="5 6">NIES-2499</strain>
    </source>
</reference>
<proteinExistence type="predicted"/>
<evidence type="ECO:0000256" key="4">
    <source>
        <dbReference type="SAM" id="MobiDB-lite"/>
    </source>
</evidence>
<feature type="compositionally biased region" description="Polar residues" evidence="4">
    <location>
        <begin position="982"/>
        <end position="991"/>
    </location>
</feature>
<dbReference type="InterPro" id="IPR036322">
    <property type="entry name" value="WD40_repeat_dom_sf"/>
</dbReference>
<feature type="compositionally biased region" description="Acidic residues" evidence="4">
    <location>
        <begin position="788"/>
        <end position="798"/>
    </location>
</feature>
<feature type="compositionally biased region" description="Low complexity" evidence="4">
    <location>
        <begin position="1124"/>
        <end position="1135"/>
    </location>
</feature>
<evidence type="ECO:0000313" key="6">
    <source>
        <dbReference type="Proteomes" id="UP000232323"/>
    </source>
</evidence>
<dbReference type="InterPro" id="IPR015943">
    <property type="entry name" value="WD40/YVTN_repeat-like_dom_sf"/>
</dbReference>
<dbReference type="SMART" id="SM00320">
    <property type="entry name" value="WD40"/>
    <property type="match status" value="3"/>
</dbReference>
<comment type="caution">
    <text evidence="5">The sequence shown here is derived from an EMBL/GenBank/DDBJ whole genome shotgun (WGS) entry which is preliminary data.</text>
</comment>
<name>A0A250XC08_9CHLO</name>
<dbReference type="STRING" id="1157962.A0A250XC08"/>
<sequence length="1347" mass="142878">MPKLELRRCDRSRQSPLTALSASNVTCARLQADNDQLVTYADGEGVLHQLKLGAAGSDALVLASFELVSILEEDHIVQPVVRAWQSFEFLDSGGSSIVFSQRGNNKLLFCQLPLLDDGGSGVFLFGDHSGDVLCTTRSSLHLVSGSSDGTLKVWDVEDGSMVDSKVEPSPSAKIMALQFIGSFLLAAGSSLGTVTVYDMTTSKLQAIQRLTVDSGPVSSLAACLPFQLERQVASTHGTRPFDGGGVVGWPAGLPWRLPGSNAEEAGSSALLAVGSDAGWLHIFQPRQPGEGAWVRQYSGNHMGKVKLAFSPDGSCLALASGYESGSLTLLDTLSWQPVKQWAFPSALAAVSFGSHFGSELGVEGGFPTSPALGASTPLSAGSHFTPVVSFTLCAVPERGLPTTLRAKVHLSALQTPAHHPDARHMPSRRNLDLGQKPVVLAASSQPPPYFITTDLSSPQRSTVGGQPSTSVELLNGASPYNVSARPALPLRPARSIPSSPALQPIEPSFIDVSMSLGGASSLPQSRLGIRPSTMPRARSWLTGDKPDPGLLIETLAQPSTHGAYGSIAPHSSQNPQAPQTNDTPQCMKLDNGGQVQPLSHAFSTDDLCAAEGHGELLVIAEEETDEVTAMESNGLGASTGVVQWQQHSSPGAKLVVADEKSHLGPLGSENLTSLTDTWRNAEPSCGLTQSDDVMFYPGDSMYQQGLPQMYEEDDLEAEPAPRALPVHLSASRQVSREEQPATRQVSKEQQPTARQLSRKDHPMHSQEPALIPSCRYRVATHLGVSDTASDEFEGEGSAEEGTSAQSEGRNHEFQQTTYFGDELKRYSGDGDGAESYEAIPQERSVHEGVAEGVAGTQVLTSWAQVLETAAMAAGGAEAEAGGHLASATDPLTADTFTVKTEADESEEPLGAESYYKDSTSHQAGVVPRTSEVLSGSSNWDSICGPGDFETMDFVSRVPPSSNVRDCHNSSAPKTLHPKPDSKSATSRTTPVTAALNRQRAALARLARRGTLSKGFGTNAHHRLDMQGEASFVVAEGGRSEDTANLDVASRPPIVPPAPRRFLGYKPNTARLLQQIKGTGQGNAPQNVTHGKSDTSQKENHEGDLVAEAAASPSHHRNKQVPQHLPASPLRLSSSSVYTLRRPSGGRASRHHKGGNALVNFPGGGSMMVPSGASSPATLPSLSSPMLMASPDVLPTSVVDQQGNPYLHQQRTEHQLLAQPELYSTCKLIKRMEGLMRDEGQQRGSPLTPAQREEALRKAATCTANIPTAACLYPPLPVVDPATIAAAPMAARQLHPGWVAGRSIHKPELGALWSAAEQQPGICNPRAMTYYSRPLPAEVTQHLLALPL</sequence>
<dbReference type="Pfam" id="PF00400">
    <property type="entry name" value="WD40"/>
    <property type="match status" value="1"/>
</dbReference>
<dbReference type="Gene3D" id="2.130.10.10">
    <property type="entry name" value="YVTN repeat-like/Quinoprotein amine dehydrogenase"/>
    <property type="match status" value="1"/>
</dbReference>
<dbReference type="PROSITE" id="PS00678">
    <property type="entry name" value="WD_REPEATS_1"/>
    <property type="match status" value="1"/>
</dbReference>
<dbReference type="PROSITE" id="PS50294">
    <property type="entry name" value="WD_REPEATS_REGION"/>
    <property type="match status" value="1"/>
</dbReference>
<feature type="region of interest" description="Disordered" evidence="4">
    <location>
        <begin position="787"/>
        <end position="812"/>
    </location>
</feature>
<protein>
    <submittedName>
        <fullName evidence="5">Uncharacterized protein</fullName>
    </submittedName>
</protein>